<protein>
    <submittedName>
        <fullName evidence="1 3">Uncharacterized protein</fullName>
    </submittedName>
</protein>
<proteinExistence type="predicted"/>
<reference evidence="3" key="3">
    <citation type="submission" date="2025-04" db="UniProtKB">
        <authorList>
            <consortium name="RefSeq"/>
        </authorList>
    </citation>
    <scope>IDENTIFICATION</scope>
    <source>
        <strain evidence="3">CBS 304.34</strain>
    </source>
</reference>
<gene>
    <name evidence="1 3" type="ORF">BDZ99DRAFT_57605</name>
</gene>
<dbReference type="AlphaFoldDB" id="A0A6A6YKN6"/>
<name>A0A6A6YKN6_9PEZI</name>
<organism evidence="1">
    <name type="scientific">Mytilinidion resinicola</name>
    <dbReference type="NCBI Taxonomy" id="574789"/>
    <lineage>
        <taxon>Eukaryota</taxon>
        <taxon>Fungi</taxon>
        <taxon>Dikarya</taxon>
        <taxon>Ascomycota</taxon>
        <taxon>Pezizomycotina</taxon>
        <taxon>Dothideomycetes</taxon>
        <taxon>Pleosporomycetidae</taxon>
        <taxon>Mytilinidiales</taxon>
        <taxon>Mytilinidiaceae</taxon>
        <taxon>Mytilinidion</taxon>
    </lineage>
</organism>
<evidence type="ECO:0000313" key="1">
    <source>
        <dbReference type="EMBL" id="KAF2808534.1"/>
    </source>
</evidence>
<evidence type="ECO:0000313" key="2">
    <source>
        <dbReference type="Proteomes" id="UP000504636"/>
    </source>
</evidence>
<dbReference type="RefSeq" id="XP_033575498.1">
    <property type="nucleotide sequence ID" value="XM_033728529.1"/>
</dbReference>
<reference evidence="3" key="2">
    <citation type="submission" date="2020-04" db="EMBL/GenBank/DDBJ databases">
        <authorList>
            <consortium name="NCBI Genome Project"/>
        </authorList>
    </citation>
    <scope>NUCLEOTIDE SEQUENCE</scope>
    <source>
        <strain evidence="3">CBS 304.34</strain>
    </source>
</reference>
<sequence>MSPGPCVKCCRCLASCAHCAADPMHNQKRRPLEEKGRQQGNLRSKHVEHHVIPWQRYTMLIFVNLSVNGFTICPVKMLLNSASHFRNDLMHSCGHRRVHESLASCALPTPSLTPSYLLVLLPSIIQHLWYNSNRG</sequence>
<dbReference type="Proteomes" id="UP000504636">
    <property type="component" value="Unplaced"/>
</dbReference>
<keyword evidence="2" id="KW-1185">Reference proteome</keyword>
<reference evidence="1 3" key="1">
    <citation type="journal article" date="2020" name="Stud. Mycol.">
        <title>101 Dothideomycetes genomes: a test case for predicting lifestyles and emergence of pathogens.</title>
        <authorList>
            <person name="Haridas S."/>
            <person name="Albert R."/>
            <person name="Binder M."/>
            <person name="Bloem J."/>
            <person name="Labutti K."/>
            <person name="Salamov A."/>
            <person name="Andreopoulos B."/>
            <person name="Baker S."/>
            <person name="Barry K."/>
            <person name="Bills G."/>
            <person name="Bluhm B."/>
            <person name="Cannon C."/>
            <person name="Castanera R."/>
            <person name="Culley D."/>
            <person name="Daum C."/>
            <person name="Ezra D."/>
            <person name="Gonzalez J."/>
            <person name="Henrissat B."/>
            <person name="Kuo A."/>
            <person name="Liang C."/>
            <person name="Lipzen A."/>
            <person name="Lutzoni F."/>
            <person name="Magnuson J."/>
            <person name="Mondo S."/>
            <person name="Nolan M."/>
            <person name="Ohm R."/>
            <person name="Pangilinan J."/>
            <person name="Park H.-J."/>
            <person name="Ramirez L."/>
            <person name="Alfaro M."/>
            <person name="Sun H."/>
            <person name="Tritt A."/>
            <person name="Yoshinaga Y."/>
            <person name="Zwiers L.-H."/>
            <person name="Turgeon B."/>
            <person name="Goodwin S."/>
            <person name="Spatafora J."/>
            <person name="Crous P."/>
            <person name="Grigoriev I."/>
        </authorList>
    </citation>
    <scope>NUCLEOTIDE SEQUENCE</scope>
    <source>
        <strain evidence="1 3">CBS 304.34</strain>
    </source>
</reference>
<evidence type="ECO:0000313" key="3">
    <source>
        <dbReference type="RefSeq" id="XP_033575498.1"/>
    </source>
</evidence>
<dbReference type="GeneID" id="54469422"/>
<dbReference type="EMBL" id="MU003703">
    <property type="protein sequence ID" value="KAF2808534.1"/>
    <property type="molecule type" value="Genomic_DNA"/>
</dbReference>
<accession>A0A6A6YKN6</accession>